<reference evidence="1 2" key="1">
    <citation type="submission" date="2016-11" db="EMBL/GenBank/DDBJ databases">
        <authorList>
            <person name="Jaros S."/>
            <person name="Januszkiewicz K."/>
            <person name="Wedrychowicz H."/>
        </authorList>
    </citation>
    <scope>NUCLEOTIDE SEQUENCE [LARGE SCALE GENOMIC DNA]</scope>
    <source>
        <strain evidence="1 2">DSM 44523</strain>
    </source>
</reference>
<evidence type="ECO:0000313" key="1">
    <source>
        <dbReference type="EMBL" id="SHF69477.1"/>
    </source>
</evidence>
<dbReference type="RefSeq" id="WP_073483684.1">
    <property type="nucleotide sequence ID" value="NZ_FQVN01000004.1"/>
</dbReference>
<proteinExistence type="predicted"/>
<evidence type="ECO:0000313" key="2">
    <source>
        <dbReference type="Proteomes" id="UP000184501"/>
    </source>
</evidence>
<sequence>MRPPNDETGTWESSWLAAMMVLKSAQRVFTPGNRPPAELIPLVEPVIRLRDALRASPPDQEEARRRAADLVADRDLITWACQPHHPSEIQEFGASLGWLATALTA</sequence>
<protein>
    <submittedName>
        <fullName evidence="1">Uncharacterized protein</fullName>
    </submittedName>
</protein>
<dbReference type="Proteomes" id="UP000184501">
    <property type="component" value="Unassembled WGS sequence"/>
</dbReference>
<accession>A0A1M5DR68</accession>
<dbReference type="AlphaFoldDB" id="A0A1M5DR68"/>
<name>A0A1M5DR68_STRHI</name>
<gene>
    <name evidence="1" type="ORF">SAMN05444320_104570</name>
</gene>
<dbReference type="EMBL" id="FQVN01000004">
    <property type="protein sequence ID" value="SHF69477.1"/>
    <property type="molecule type" value="Genomic_DNA"/>
</dbReference>
<dbReference type="OrthoDB" id="4465021at2"/>
<keyword evidence="2" id="KW-1185">Reference proteome</keyword>
<organism evidence="1 2">
    <name type="scientific">Streptoalloteichus hindustanus</name>
    <dbReference type="NCBI Taxonomy" id="2017"/>
    <lineage>
        <taxon>Bacteria</taxon>
        <taxon>Bacillati</taxon>
        <taxon>Actinomycetota</taxon>
        <taxon>Actinomycetes</taxon>
        <taxon>Pseudonocardiales</taxon>
        <taxon>Pseudonocardiaceae</taxon>
        <taxon>Streptoalloteichus</taxon>
    </lineage>
</organism>